<comment type="caution">
    <text evidence="1">The sequence shown here is derived from an EMBL/GenBank/DDBJ whole genome shotgun (WGS) entry which is preliminary data.</text>
</comment>
<dbReference type="EMBL" id="NTJD01000002">
    <property type="protein sequence ID" value="PCD77407.1"/>
    <property type="molecule type" value="Genomic_DNA"/>
</dbReference>
<dbReference type="Proteomes" id="UP000243507">
    <property type="component" value="Unassembled WGS sequence"/>
</dbReference>
<organism evidence="1 2">
    <name type="scientific">Pseudothioclava arenosa</name>
    <dbReference type="NCBI Taxonomy" id="1795308"/>
    <lineage>
        <taxon>Bacteria</taxon>
        <taxon>Pseudomonadati</taxon>
        <taxon>Pseudomonadota</taxon>
        <taxon>Alphaproteobacteria</taxon>
        <taxon>Rhodobacterales</taxon>
        <taxon>Paracoccaceae</taxon>
        <taxon>Pseudothioclava</taxon>
    </lineage>
</organism>
<sequence length="162" mass="16189">MALAGALAGCLGAPEPGGPLLSEPGRMSSLALFEPVRMAGGWQVVASGTPGCAGARQDWAAEGGGYRISGIDCAGAAPMALDARMSVTGPGARMAASGRAFGGAPVWLLWADQDYRVAVLGTPEGGFGMILARPGMAARGDLIAAAREVLAFNGYDLAQIGP</sequence>
<gene>
    <name evidence="1" type="ORF">CLN94_02525</name>
</gene>
<evidence type="ECO:0000313" key="1">
    <source>
        <dbReference type="EMBL" id="PCD77407.1"/>
    </source>
</evidence>
<name>A0A2A4CSE4_9RHOB</name>
<dbReference type="Gene3D" id="2.40.128.20">
    <property type="match status" value="1"/>
</dbReference>
<reference evidence="1 2" key="1">
    <citation type="submission" date="2017-09" db="EMBL/GenBank/DDBJ databases">
        <title>A multilocus sequence analysis scheme for characterization of bacteria in the genus Thioclava.</title>
        <authorList>
            <person name="Liu Y."/>
            <person name="Shao Z."/>
        </authorList>
    </citation>
    <scope>NUCLEOTIDE SEQUENCE [LARGE SCALE GENOMIC DNA]</scope>
    <source>
        <strain evidence="1 2">CAU 1312</strain>
    </source>
</reference>
<accession>A0A2A4CSE4</accession>
<keyword evidence="2" id="KW-1185">Reference proteome</keyword>
<protein>
    <submittedName>
        <fullName evidence="1">Lipocalin</fullName>
    </submittedName>
</protein>
<evidence type="ECO:0000313" key="2">
    <source>
        <dbReference type="Proteomes" id="UP000243507"/>
    </source>
</evidence>
<proteinExistence type="predicted"/>
<dbReference type="AlphaFoldDB" id="A0A2A4CSE4"/>
<dbReference type="InterPro" id="IPR012674">
    <property type="entry name" value="Calycin"/>
</dbReference>